<dbReference type="Proteomes" id="UP000521199">
    <property type="component" value="Unassembled WGS sequence"/>
</dbReference>
<evidence type="ECO:0000256" key="1">
    <source>
        <dbReference type="SAM" id="MobiDB-lite"/>
    </source>
</evidence>
<dbReference type="RefSeq" id="WP_183961552.1">
    <property type="nucleotide sequence ID" value="NZ_JACHHP010000004.1"/>
</dbReference>
<organism evidence="2 3">
    <name type="scientific">Chiayiivirga flava</name>
    <dbReference type="NCBI Taxonomy" id="659595"/>
    <lineage>
        <taxon>Bacteria</taxon>
        <taxon>Pseudomonadati</taxon>
        <taxon>Pseudomonadota</taxon>
        <taxon>Gammaproteobacteria</taxon>
        <taxon>Lysobacterales</taxon>
        <taxon>Lysobacteraceae</taxon>
        <taxon>Chiayiivirga</taxon>
    </lineage>
</organism>
<accession>A0A7W8G1M3</accession>
<name>A0A7W8G1M3_9GAMM</name>
<dbReference type="AlphaFoldDB" id="A0A7W8G1M3"/>
<evidence type="ECO:0000313" key="3">
    <source>
        <dbReference type="Proteomes" id="UP000521199"/>
    </source>
</evidence>
<comment type="caution">
    <text evidence="2">The sequence shown here is derived from an EMBL/GenBank/DDBJ whole genome shotgun (WGS) entry which is preliminary data.</text>
</comment>
<feature type="compositionally biased region" description="Low complexity" evidence="1">
    <location>
        <begin position="189"/>
        <end position="203"/>
    </location>
</feature>
<feature type="region of interest" description="Disordered" evidence="1">
    <location>
        <begin position="99"/>
        <end position="203"/>
    </location>
</feature>
<proteinExistence type="predicted"/>
<protein>
    <submittedName>
        <fullName evidence="2">Uncharacterized protein</fullName>
    </submittedName>
</protein>
<gene>
    <name evidence="2" type="ORF">HNQ52_002568</name>
</gene>
<evidence type="ECO:0000313" key="2">
    <source>
        <dbReference type="EMBL" id="MBB5209018.1"/>
    </source>
</evidence>
<dbReference type="EMBL" id="JACHHP010000004">
    <property type="protein sequence ID" value="MBB5209018.1"/>
    <property type="molecule type" value="Genomic_DNA"/>
</dbReference>
<keyword evidence="3" id="KW-1185">Reference proteome</keyword>
<reference evidence="2 3" key="1">
    <citation type="submission" date="2020-08" db="EMBL/GenBank/DDBJ databases">
        <title>Genomic Encyclopedia of Type Strains, Phase IV (KMG-IV): sequencing the most valuable type-strain genomes for metagenomic binning, comparative biology and taxonomic classification.</title>
        <authorList>
            <person name="Goeker M."/>
        </authorList>
    </citation>
    <scope>NUCLEOTIDE SEQUENCE [LARGE SCALE GENOMIC DNA]</scope>
    <source>
        <strain evidence="2 3">DSM 24163</strain>
    </source>
</reference>
<sequence>MTNRKTVCFTGMEAAEQERLTALFAEANRRLSNQWSLAPENEAQMLVIDVDSLYGHMSWLKVHNSGRTVVAMSSSPQADADHLLSRPVTLDALQALLRQHGGDGDGHAPHAPQPASATPAEDAHAARPDPGAQVRAVSAEQKAVPRRVSAEQPAVPPRRVSAEQQAVPAGGPPRSATTDAARRTPPPAVAATSTSAPAAAVAAPAPEPRLADYLQPGALPGPVKLARGDAPLLVLDPAARVYFGGSGLKDYLPYTREPIAPGAWTVVPASELAKLRQELGGAQPFARLLWLAALTGGGGELAPGLDPNARYRLTKWPQIEREFAKHFRIATTMMKGLLSVAEIAQQSGASTQDVADFINASLATGFAESDAIPEGGDAAAVVRGGLFGRLRGGR</sequence>